<dbReference type="Pfam" id="PF00361">
    <property type="entry name" value="Proton_antipo_M"/>
    <property type="match status" value="1"/>
</dbReference>
<dbReference type="InterPro" id="IPR050586">
    <property type="entry name" value="CPA3_Na-H_Antiporter_D"/>
</dbReference>
<evidence type="ECO:0000256" key="9">
    <source>
        <dbReference type="SAM" id="Phobius"/>
    </source>
</evidence>
<feature type="transmembrane region" description="Helical" evidence="9">
    <location>
        <begin position="102"/>
        <end position="120"/>
    </location>
</feature>
<dbReference type="InterPro" id="IPR003918">
    <property type="entry name" value="NADH_UbQ_OxRdtase"/>
</dbReference>
<keyword evidence="4" id="KW-1003">Cell membrane</keyword>
<feature type="transmembrane region" description="Helical" evidence="9">
    <location>
        <begin position="197"/>
        <end position="219"/>
    </location>
</feature>
<dbReference type="RefSeq" id="WP_390262262.1">
    <property type="nucleotide sequence ID" value="NZ_JBHUGH010000009.1"/>
</dbReference>
<dbReference type="Proteomes" id="UP001597353">
    <property type="component" value="Unassembled WGS sequence"/>
</dbReference>
<dbReference type="PRINTS" id="PR01437">
    <property type="entry name" value="NUOXDRDTASE4"/>
</dbReference>
<reference evidence="12" key="1">
    <citation type="journal article" date="2019" name="Int. J. Syst. Evol. Microbiol.">
        <title>The Global Catalogue of Microorganisms (GCM) 10K type strain sequencing project: providing services to taxonomists for standard genome sequencing and annotation.</title>
        <authorList>
            <consortium name="The Broad Institute Genomics Platform"/>
            <consortium name="The Broad Institute Genome Sequencing Center for Infectious Disease"/>
            <person name="Wu L."/>
            <person name="Ma J."/>
        </authorList>
    </citation>
    <scope>NUCLEOTIDE SEQUENCE [LARGE SCALE GENOMIC DNA]</scope>
    <source>
        <strain evidence="12">CGMCC 4.7242</strain>
    </source>
</reference>
<sequence>MSALLPLWPALPLMAAMAAVLWPRGGRGLALAASGVMLGLTVAVGATLTRPGAMAVGGWEPPLGIALRLDGLAFAFLAFSAVVMAAVLSAAPWRDQGREGALFWPLALFLWAALNAIFLSADLFNLYVGLELLSLAAVALVALSGEAKAITAALRYLMQALMGSLLFLLGVALIYSAHGVLDLGLLAMREPAATDPLALGLMTAGLLIKTALFPFHGWLPPAHSGAPAPASAILSALVPKASFYILMRLWFDGFGDLASPAAMVLPGLLGTAAIFYGGILALRQDRLKLVIAYSTVAQLGYLFLAFPLAGGDGAAQPWAAGAWTGAVFHAASHAFAKAAMFLCAGLWLTACGHDRIEGLRGIVKVMPVSVLAFAVAAVSLIGLPPSGGFTAKYLIVTSSFAAGQPLWALGPLAGGLLAALYLYRPLVTAFAREAPSGLRPVSRGAQAVPLVLAFCAVVLGIGSALPFDLVQIGRPEAAVEGLE</sequence>
<accession>A0ABW4S8F7</accession>
<comment type="similarity">
    <text evidence="3">Belongs to the CPA3 antiporters (TC 2.A.63) subunit D family.</text>
</comment>
<comment type="caution">
    <text evidence="11">The sequence shown here is derived from an EMBL/GenBank/DDBJ whole genome shotgun (WGS) entry which is preliminary data.</text>
</comment>
<comment type="subcellular location">
    <subcellularLocation>
        <location evidence="2">Cell membrane</location>
        <topology evidence="2">Multi-pass membrane protein</topology>
    </subcellularLocation>
    <subcellularLocation>
        <location evidence="8">Membrane</location>
        <topology evidence="8">Multi-pass membrane protein</topology>
    </subcellularLocation>
</comment>
<keyword evidence="7 9" id="KW-0472">Membrane</keyword>
<feature type="transmembrane region" description="Helical" evidence="9">
    <location>
        <begin position="330"/>
        <end position="350"/>
    </location>
</feature>
<dbReference type="PANTHER" id="PTHR42703">
    <property type="entry name" value="NADH DEHYDROGENASE"/>
    <property type="match status" value="1"/>
</dbReference>
<keyword evidence="12" id="KW-1185">Reference proteome</keyword>
<feature type="transmembrane region" description="Helical" evidence="9">
    <location>
        <begin position="404"/>
        <end position="423"/>
    </location>
</feature>
<evidence type="ECO:0000256" key="5">
    <source>
        <dbReference type="ARBA" id="ARBA00022692"/>
    </source>
</evidence>
<evidence type="ECO:0000313" key="11">
    <source>
        <dbReference type="EMBL" id="MFD1913054.1"/>
    </source>
</evidence>
<evidence type="ECO:0000256" key="1">
    <source>
        <dbReference type="ARBA" id="ARBA00002378"/>
    </source>
</evidence>
<feature type="transmembrane region" description="Helical" evidence="9">
    <location>
        <begin position="362"/>
        <end position="384"/>
    </location>
</feature>
<keyword evidence="6 9" id="KW-1133">Transmembrane helix</keyword>
<evidence type="ECO:0000313" key="12">
    <source>
        <dbReference type="Proteomes" id="UP001597353"/>
    </source>
</evidence>
<evidence type="ECO:0000256" key="4">
    <source>
        <dbReference type="ARBA" id="ARBA00022475"/>
    </source>
</evidence>
<feature type="transmembrane region" description="Helical" evidence="9">
    <location>
        <begin position="29"/>
        <end position="49"/>
    </location>
</feature>
<evidence type="ECO:0000256" key="6">
    <source>
        <dbReference type="ARBA" id="ARBA00022989"/>
    </source>
</evidence>
<feature type="transmembrane region" description="Helical" evidence="9">
    <location>
        <begin position="289"/>
        <end position="310"/>
    </location>
</feature>
<evidence type="ECO:0000256" key="7">
    <source>
        <dbReference type="ARBA" id="ARBA00023136"/>
    </source>
</evidence>
<feature type="transmembrane region" description="Helical" evidence="9">
    <location>
        <begin position="156"/>
        <end position="177"/>
    </location>
</feature>
<feature type="transmembrane region" description="Helical" evidence="9">
    <location>
        <begin position="6"/>
        <end position="22"/>
    </location>
</feature>
<evidence type="ECO:0000256" key="2">
    <source>
        <dbReference type="ARBA" id="ARBA00004651"/>
    </source>
</evidence>
<feature type="domain" description="NADH:quinone oxidoreductase/Mrp antiporter transmembrane" evidence="10">
    <location>
        <begin position="120"/>
        <end position="407"/>
    </location>
</feature>
<gene>
    <name evidence="11" type="ORF">ACFSGJ_12605</name>
</gene>
<proteinExistence type="inferred from homology"/>
<feature type="transmembrane region" description="Helical" evidence="9">
    <location>
        <begin position="263"/>
        <end position="282"/>
    </location>
</feature>
<name>A0ABW4S8F7_9RHOB</name>
<comment type="function">
    <text evidence="1">NDH-1 shuttles electrons from NADH, via FMN and iron-sulfur (Fe-S) centers, to quinones in the respiratory chain. The immediate electron acceptor for the enzyme in this species is believed to be ubiquinone. Couples the redox reaction to proton translocation (for every two electrons transferred, four hydrogen ions are translocated across the cytoplasmic membrane), and thus conserves the redox energy in a proton gradient.</text>
</comment>
<feature type="transmembrane region" description="Helical" evidence="9">
    <location>
        <begin position="231"/>
        <end position="251"/>
    </location>
</feature>
<dbReference type="InterPro" id="IPR001750">
    <property type="entry name" value="ND/Mrp_TM"/>
</dbReference>
<feature type="transmembrane region" description="Helical" evidence="9">
    <location>
        <begin position="69"/>
        <end position="90"/>
    </location>
</feature>
<evidence type="ECO:0000256" key="8">
    <source>
        <dbReference type="RuleBase" id="RU000320"/>
    </source>
</evidence>
<evidence type="ECO:0000259" key="10">
    <source>
        <dbReference type="Pfam" id="PF00361"/>
    </source>
</evidence>
<evidence type="ECO:0000256" key="3">
    <source>
        <dbReference type="ARBA" id="ARBA00005346"/>
    </source>
</evidence>
<dbReference type="EMBL" id="JBHUGH010000009">
    <property type="protein sequence ID" value="MFD1913054.1"/>
    <property type="molecule type" value="Genomic_DNA"/>
</dbReference>
<organism evidence="11 12">
    <name type="scientific">Halodurantibacterium flavum</name>
    <dbReference type="NCBI Taxonomy" id="1382802"/>
    <lineage>
        <taxon>Bacteria</taxon>
        <taxon>Pseudomonadati</taxon>
        <taxon>Pseudomonadota</taxon>
        <taxon>Alphaproteobacteria</taxon>
        <taxon>Rhodobacterales</taxon>
        <taxon>Paracoccaceae</taxon>
        <taxon>Halodurantibacterium</taxon>
    </lineage>
</organism>
<dbReference type="PANTHER" id="PTHR42703:SF1">
    <property type="entry name" value="NA(+)_H(+) ANTIPORTER SUBUNIT D1"/>
    <property type="match status" value="1"/>
</dbReference>
<protein>
    <submittedName>
        <fullName evidence="11">Complex I subunit 5 family protein</fullName>
    </submittedName>
</protein>
<keyword evidence="5 8" id="KW-0812">Transmembrane</keyword>
<feature type="transmembrane region" description="Helical" evidence="9">
    <location>
        <begin position="126"/>
        <end position="144"/>
    </location>
</feature>
<feature type="transmembrane region" description="Helical" evidence="9">
    <location>
        <begin position="444"/>
        <end position="465"/>
    </location>
</feature>